<accession>A0A0V8QI11</accession>
<name>A0A0V8QI11_9FIRM</name>
<dbReference type="Proteomes" id="UP000054874">
    <property type="component" value="Unassembled WGS sequence"/>
</dbReference>
<dbReference type="AlphaFoldDB" id="A0A0V8QI11"/>
<proteinExistence type="predicted"/>
<evidence type="ECO:0000313" key="1">
    <source>
        <dbReference type="EMBL" id="KSV60140.1"/>
    </source>
</evidence>
<protein>
    <submittedName>
        <fullName evidence="1">Uncharacterized protein</fullName>
    </submittedName>
</protein>
<keyword evidence="2" id="KW-1185">Reference proteome</keyword>
<dbReference type="RefSeq" id="WP_058351626.1">
    <property type="nucleotide sequence ID" value="NZ_CABMMD010000038.1"/>
</dbReference>
<evidence type="ECO:0000313" key="2">
    <source>
        <dbReference type="Proteomes" id="UP000054874"/>
    </source>
</evidence>
<reference evidence="1 2" key="1">
    <citation type="submission" date="2015-11" db="EMBL/GenBank/DDBJ databases">
        <title>Butyribacter intestini gen. nov., sp. nov., a butyric acid-producing bacterium of the family Lachnospiraceae isolated from the human faeces.</title>
        <authorList>
            <person name="Zou Y."/>
            <person name="Xue W."/>
            <person name="Luo G."/>
            <person name="Lv M."/>
        </authorList>
    </citation>
    <scope>NUCLEOTIDE SEQUENCE [LARGE SCALE GENOMIC DNA]</scope>
    <source>
        <strain evidence="1 2">ACET-33324</strain>
    </source>
</reference>
<sequence>MISFFIFIIVGDLFLAVKWLFCHGKRNCLNTQCPIRSKCSQAGQTEEEKAIMLARIKQLLAELEQQNM</sequence>
<organism evidence="1 2">
    <name type="scientific">Acetivibrio ethanolgignens</name>
    <dbReference type="NCBI Taxonomy" id="290052"/>
    <lineage>
        <taxon>Bacteria</taxon>
        <taxon>Bacillati</taxon>
        <taxon>Bacillota</taxon>
        <taxon>Clostridia</taxon>
        <taxon>Eubacteriales</taxon>
        <taxon>Oscillospiraceae</taxon>
        <taxon>Acetivibrio</taxon>
    </lineage>
</organism>
<gene>
    <name evidence="1" type="ORF">ASU35_17335</name>
</gene>
<comment type="caution">
    <text evidence="1">The sequence shown here is derived from an EMBL/GenBank/DDBJ whole genome shotgun (WGS) entry which is preliminary data.</text>
</comment>
<dbReference type="EMBL" id="LNAM01000038">
    <property type="protein sequence ID" value="KSV60140.1"/>
    <property type="molecule type" value="Genomic_DNA"/>
</dbReference>